<dbReference type="CDD" id="cd02440">
    <property type="entry name" value="AdoMet_MTases"/>
    <property type="match status" value="1"/>
</dbReference>
<dbReference type="PANTHER" id="PTHR45875:SF1">
    <property type="entry name" value="METHYLTRANSFERASE N6AMT1"/>
    <property type="match status" value="1"/>
</dbReference>
<keyword evidence="8" id="KW-1185">Reference proteome</keyword>
<dbReference type="InterPro" id="IPR052190">
    <property type="entry name" value="Euk-Arch_PrmC-MTase"/>
</dbReference>
<dbReference type="PANTHER" id="PTHR45875">
    <property type="entry name" value="METHYLTRANSFERASE N6AMT1"/>
    <property type="match status" value="1"/>
</dbReference>
<dbReference type="Pfam" id="PF23186">
    <property type="entry name" value="DUF7059"/>
    <property type="match status" value="1"/>
</dbReference>
<evidence type="ECO:0000313" key="7">
    <source>
        <dbReference type="EMBL" id="GAA1780500.1"/>
    </source>
</evidence>
<feature type="domain" description="Methyltransferase small" evidence="5">
    <location>
        <begin position="142"/>
        <end position="275"/>
    </location>
</feature>
<dbReference type="PROSITE" id="PS00092">
    <property type="entry name" value="N6_MTASE"/>
    <property type="match status" value="1"/>
</dbReference>
<dbReference type="GO" id="GO:0032259">
    <property type="term" value="P:methylation"/>
    <property type="evidence" value="ECO:0007669"/>
    <property type="project" value="UniProtKB-KW"/>
</dbReference>
<dbReference type="Gene3D" id="3.40.50.150">
    <property type="entry name" value="Vaccinia Virus protein VP39"/>
    <property type="match status" value="1"/>
</dbReference>
<dbReference type="InterPro" id="IPR029063">
    <property type="entry name" value="SAM-dependent_MTases_sf"/>
</dbReference>
<evidence type="ECO:0000256" key="2">
    <source>
        <dbReference type="ARBA" id="ARBA00022603"/>
    </source>
</evidence>
<feature type="domain" description="DUF7059" evidence="6">
    <location>
        <begin position="18"/>
        <end position="102"/>
    </location>
</feature>
<comment type="caution">
    <text evidence="7">The sequence shown here is derived from an EMBL/GenBank/DDBJ whole genome shotgun (WGS) entry which is preliminary data.</text>
</comment>
<keyword evidence="4" id="KW-0949">S-adenosyl-L-methionine</keyword>
<name>A0ABP4XIX3_9MICO</name>
<evidence type="ECO:0000256" key="1">
    <source>
        <dbReference type="ARBA" id="ARBA00006149"/>
    </source>
</evidence>
<organism evidence="7 8">
    <name type="scientific">Nostocoides veronense</name>
    <dbReference type="NCBI Taxonomy" id="330836"/>
    <lineage>
        <taxon>Bacteria</taxon>
        <taxon>Bacillati</taxon>
        <taxon>Actinomycetota</taxon>
        <taxon>Actinomycetes</taxon>
        <taxon>Micrococcales</taxon>
        <taxon>Intrasporangiaceae</taxon>
        <taxon>Nostocoides</taxon>
    </lineage>
</organism>
<evidence type="ECO:0000313" key="8">
    <source>
        <dbReference type="Proteomes" id="UP001499938"/>
    </source>
</evidence>
<dbReference type="InterPro" id="IPR007848">
    <property type="entry name" value="Small_mtfrase_dom"/>
</dbReference>
<keyword evidence="3" id="KW-0808">Transferase</keyword>
<accession>A0ABP4XIX3</accession>
<evidence type="ECO:0000259" key="5">
    <source>
        <dbReference type="Pfam" id="PF05175"/>
    </source>
</evidence>
<dbReference type="Proteomes" id="UP001499938">
    <property type="component" value="Unassembled WGS sequence"/>
</dbReference>
<comment type="similarity">
    <text evidence="1">Belongs to the eukaryotic/archaeal PrmC-related family.</text>
</comment>
<evidence type="ECO:0000256" key="3">
    <source>
        <dbReference type="ARBA" id="ARBA00022679"/>
    </source>
</evidence>
<dbReference type="Pfam" id="PF05175">
    <property type="entry name" value="MTS"/>
    <property type="match status" value="1"/>
</dbReference>
<evidence type="ECO:0000256" key="4">
    <source>
        <dbReference type="ARBA" id="ARBA00022691"/>
    </source>
</evidence>
<dbReference type="RefSeq" id="WP_344080037.1">
    <property type="nucleotide sequence ID" value="NZ_BAAAPO010000006.1"/>
</dbReference>
<dbReference type="GO" id="GO:0008168">
    <property type="term" value="F:methyltransferase activity"/>
    <property type="evidence" value="ECO:0007669"/>
    <property type="project" value="UniProtKB-KW"/>
</dbReference>
<proteinExistence type="inferred from homology"/>
<protein>
    <submittedName>
        <fullName evidence="7">Methyltransferase</fullName>
    </submittedName>
</protein>
<gene>
    <name evidence="7" type="ORF">GCM10009811_02180</name>
</gene>
<dbReference type="SUPFAM" id="SSF53335">
    <property type="entry name" value="S-adenosyl-L-methionine-dependent methyltransferases"/>
    <property type="match status" value="1"/>
</dbReference>
<keyword evidence="2 7" id="KW-0489">Methyltransferase</keyword>
<reference evidence="8" key="1">
    <citation type="journal article" date="2019" name="Int. J. Syst. Evol. Microbiol.">
        <title>The Global Catalogue of Microorganisms (GCM) 10K type strain sequencing project: providing services to taxonomists for standard genome sequencing and annotation.</title>
        <authorList>
            <consortium name="The Broad Institute Genomics Platform"/>
            <consortium name="The Broad Institute Genome Sequencing Center for Infectious Disease"/>
            <person name="Wu L."/>
            <person name="Ma J."/>
        </authorList>
    </citation>
    <scope>NUCLEOTIDE SEQUENCE [LARGE SCALE GENOMIC DNA]</scope>
    <source>
        <strain evidence="8">JCM 15592</strain>
    </source>
</reference>
<dbReference type="EMBL" id="BAAAPO010000006">
    <property type="protein sequence ID" value="GAA1780500.1"/>
    <property type="molecule type" value="Genomic_DNA"/>
</dbReference>
<dbReference type="InterPro" id="IPR002052">
    <property type="entry name" value="DNA_methylase_N6_adenine_CS"/>
</dbReference>
<evidence type="ECO:0000259" key="6">
    <source>
        <dbReference type="Pfam" id="PF23186"/>
    </source>
</evidence>
<dbReference type="InterPro" id="IPR055487">
    <property type="entry name" value="DUF7059"/>
</dbReference>
<sequence length="499" mass="53861">MLDTDPSLIAALRADLAAADYSVTRVLDLLGPVAANALAREQVIPAERVTRESTDPAAVLVRLFTLGDPVDQARVEAALPRLGAAGALRLGLVRAEGDALLALVDLRPYGDDEHTWWIASDLSELATRAPLPVDHVLGVGGASATLAAWTPRPRVRRALDLGTGCGVQALHLSTHAEEIVATDISERALNIVRFNAALNEQDWDIRQGSMLEPVAGERFSLIVSNPPFVITPRDHGLPTYEYRDGGQSGDAVVEHLVTHLGEHLEPGGIAQIIGNWEVVGDAAWGERVADWAARAGVDVLVLMREMQDPAQYAETWARDGGQQSGTGEFARMYAAWLDDFAARGVSGIAFGLITLHRPADERTPWIEIRDARGPVRPPLGPVLLAQVEARDWLARHTDQEVLDTAWTVAPDVTLVQVSRPGEPDLSYLELRQSEGLQQSDLLSGDFGTAAAAYIGVADGELTARQAIVAIAALLDRDQAVLLDDFTIRIRQWVADGILR</sequence>